<dbReference type="Proteomes" id="UP000531594">
    <property type="component" value="Unassembled WGS sequence"/>
</dbReference>
<reference evidence="1 2" key="1">
    <citation type="submission" date="2020-08" db="EMBL/GenBank/DDBJ databases">
        <title>Genomic Encyclopedia of Type Strains, Phase IV (KMG-IV): sequencing the most valuable type-strain genomes for metagenomic binning, comparative biology and taxonomic classification.</title>
        <authorList>
            <person name="Goeker M."/>
        </authorList>
    </citation>
    <scope>NUCLEOTIDE SEQUENCE [LARGE SCALE GENOMIC DNA]</scope>
    <source>
        <strain evidence="1 2">DSM 5391</strain>
    </source>
</reference>
<protein>
    <recommendedName>
        <fullName evidence="3">HNH endonuclease</fullName>
    </recommendedName>
</protein>
<dbReference type="AlphaFoldDB" id="A0A7X0HVN3"/>
<accession>A0A7X0HVN3</accession>
<evidence type="ECO:0008006" key="3">
    <source>
        <dbReference type="Google" id="ProtNLM"/>
    </source>
</evidence>
<proteinExistence type="predicted"/>
<keyword evidence="2" id="KW-1185">Reference proteome</keyword>
<dbReference type="RefSeq" id="WP_184527492.1">
    <property type="nucleotide sequence ID" value="NZ_JACHGK010000011.1"/>
</dbReference>
<dbReference type="EMBL" id="JACHGK010000011">
    <property type="protein sequence ID" value="MBB6446465.1"/>
    <property type="molecule type" value="Genomic_DNA"/>
</dbReference>
<evidence type="ECO:0000313" key="1">
    <source>
        <dbReference type="EMBL" id="MBB6446465.1"/>
    </source>
</evidence>
<evidence type="ECO:0000313" key="2">
    <source>
        <dbReference type="Proteomes" id="UP000531594"/>
    </source>
</evidence>
<name>A0A7X0HVN3_9BACI</name>
<organism evidence="1 2">
    <name type="scientific">Bacillus benzoevorans</name>
    <dbReference type="NCBI Taxonomy" id="1456"/>
    <lineage>
        <taxon>Bacteria</taxon>
        <taxon>Bacillati</taxon>
        <taxon>Bacillota</taxon>
        <taxon>Bacilli</taxon>
        <taxon>Bacillales</taxon>
        <taxon>Bacillaceae</taxon>
        <taxon>Bacillus</taxon>
    </lineage>
</organism>
<sequence>MTKRINLEGKHFGRLIVIEYSHFSGGKAYWKCLCECGNEKLVRGDHLKSLKIISCGCFHKETTSNRFSTHRKSDTRLFSIWSGIKNRCFNPNEPTYKDYGGRGITVCEEWLEFIPFYGWAIHNGYSDNLTIDRIDNNGNYDPSNCKWSTKTEQSRNRRSNVKVTIDGETKTLTEWAEISGLAISTLRNRYIKGIRGKKLINPKRMRA</sequence>
<gene>
    <name evidence="1" type="ORF">HNR53_003124</name>
</gene>
<comment type="caution">
    <text evidence="1">The sequence shown here is derived from an EMBL/GenBank/DDBJ whole genome shotgun (WGS) entry which is preliminary data.</text>
</comment>